<dbReference type="PANTHER" id="PTHR33146:SF10">
    <property type="entry name" value="STRAND-SPECIFIC NUCLEASE, PUTATIVE-RELATED"/>
    <property type="match status" value="1"/>
</dbReference>
<name>A0A0N0DSD9_LEPPY</name>
<dbReference type="GO" id="GO:0003676">
    <property type="term" value="F:nucleic acid binding"/>
    <property type="evidence" value="ECO:0007669"/>
    <property type="project" value="InterPro"/>
</dbReference>
<keyword evidence="8" id="KW-1133">Transmembrane helix</keyword>
<dbReference type="RefSeq" id="XP_015654223.1">
    <property type="nucleotide sequence ID" value="XM_015807274.1"/>
</dbReference>
<reference evidence="10 11" key="1">
    <citation type="submission" date="2015-07" db="EMBL/GenBank/DDBJ databases">
        <title>High-quality genome of monoxenous trypanosomatid Leptomonas pyrrhocoris.</title>
        <authorList>
            <person name="Flegontov P."/>
            <person name="Butenko A."/>
            <person name="Firsov S."/>
            <person name="Vlcek C."/>
            <person name="Logacheva M.D."/>
            <person name="Field M."/>
            <person name="Filatov D."/>
            <person name="Flegontova O."/>
            <person name="Gerasimov E."/>
            <person name="Jackson A.P."/>
            <person name="Kelly S."/>
            <person name="Opperdoes F."/>
            <person name="O'Reilly A."/>
            <person name="Votypka J."/>
            <person name="Yurchenko V."/>
            <person name="Lukes J."/>
        </authorList>
    </citation>
    <scope>NUCLEOTIDE SEQUENCE [LARGE SCALE GENOMIC DNA]</scope>
    <source>
        <strain evidence="10">H10</strain>
    </source>
</reference>
<comment type="caution">
    <text evidence="10">The sequence shown here is derived from an EMBL/GenBank/DDBJ whole genome shotgun (WGS) entry which is preliminary data.</text>
</comment>
<dbReference type="PANTHER" id="PTHR33146">
    <property type="entry name" value="ENDONUCLEASE 4"/>
    <property type="match status" value="1"/>
</dbReference>
<feature type="transmembrane region" description="Helical" evidence="8">
    <location>
        <begin position="339"/>
        <end position="361"/>
    </location>
</feature>
<dbReference type="GO" id="GO:0016788">
    <property type="term" value="F:hydrolase activity, acting on ester bonds"/>
    <property type="evidence" value="ECO:0007669"/>
    <property type="project" value="InterPro"/>
</dbReference>
<keyword evidence="9" id="KW-0732">Signal</keyword>
<keyword evidence="4" id="KW-0255">Endonuclease</keyword>
<protein>
    <submittedName>
        <fullName evidence="10">Putative 3'-nucleotidase/nuclease</fullName>
    </submittedName>
</protein>
<keyword evidence="8" id="KW-0472">Membrane</keyword>
<dbReference type="InterPro" id="IPR008947">
    <property type="entry name" value="PLipase_C/P1_nuclease_dom_sf"/>
</dbReference>
<dbReference type="InterPro" id="IPR003154">
    <property type="entry name" value="S1/P1nuclease"/>
</dbReference>
<dbReference type="GO" id="GO:0004519">
    <property type="term" value="F:endonuclease activity"/>
    <property type="evidence" value="ECO:0007669"/>
    <property type="project" value="UniProtKB-KW"/>
</dbReference>
<keyword evidence="8" id="KW-0812">Transmembrane</keyword>
<dbReference type="CDD" id="cd11010">
    <property type="entry name" value="S1-P1_nuclease"/>
    <property type="match status" value="1"/>
</dbReference>
<dbReference type="Proteomes" id="UP000037923">
    <property type="component" value="Unassembled WGS sequence"/>
</dbReference>
<dbReference type="EMBL" id="LGTL01000023">
    <property type="protein sequence ID" value="KPA75784.1"/>
    <property type="molecule type" value="Genomic_DNA"/>
</dbReference>
<dbReference type="OrthoDB" id="441446at2759"/>
<dbReference type="SUPFAM" id="SSF48537">
    <property type="entry name" value="Phospholipase C/P1 nuclease"/>
    <property type="match status" value="1"/>
</dbReference>
<dbReference type="VEuPathDB" id="TriTrypDB:LpyrH10_23_0960"/>
<comment type="similarity">
    <text evidence="1">Belongs to the nuclease type I family.</text>
</comment>
<keyword evidence="3" id="KW-0479">Metal-binding</keyword>
<keyword evidence="6" id="KW-1015">Disulfide bond</keyword>
<evidence type="ECO:0000256" key="9">
    <source>
        <dbReference type="SAM" id="SignalP"/>
    </source>
</evidence>
<dbReference type="RefSeq" id="XP_015654222.1">
    <property type="nucleotide sequence ID" value="XM_015807273.1"/>
</dbReference>
<dbReference type="GO" id="GO:0006308">
    <property type="term" value="P:DNA catabolic process"/>
    <property type="evidence" value="ECO:0007669"/>
    <property type="project" value="InterPro"/>
</dbReference>
<dbReference type="GO" id="GO:0046872">
    <property type="term" value="F:metal ion binding"/>
    <property type="evidence" value="ECO:0007669"/>
    <property type="project" value="UniProtKB-KW"/>
</dbReference>
<keyword evidence="7" id="KW-0325">Glycoprotein</keyword>
<keyword evidence="5" id="KW-0378">Hydrolase</keyword>
<feature type="chain" id="PRO_5007418448" evidence="9">
    <location>
        <begin position="24"/>
        <end position="383"/>
    </location>
</feature>
<dbReference type="OMA" id="HYIDIPF"/>
<dbReference type="EMBL" id="LGTL01000023">
    <property type="protein sequence ID" value="KPA75783.1"/>
    <property type="molecule type" value="Genomic_DNA"/>
</dbReference>
<proteinExistence type="inferred from homology"/>
<evidence type="ECO:0000256" key="2">
    <source>
        <dbReference type="ARBA" id="ARBA00022722"/>
    </source>
</evidence>
<organism evidence="10 11">
    <name type="scientific">Leptomonas pyrrhocoris</name>
    <name type="common">Firebug parasite</name>
    <dbReference type="NCBI Taxonomy" id="157538"/>
    <lineage>
        <taxon>Eukaryota</taxon>
        <taxon>Discoba</taxon>
        <taxon>Euglenozoa</taxon>
        <taxon>Kinetoplastea</taxon>
        <taxon>Metakinetoplastina</taxon>
        <taxon>Trypanosomatida</taxon>
        <taxon>Trypanosomatidae</taxon>
        <taxon>Leishmaniinae</taxon>
        <taxon>Leptomonas</taxon>
    </lineage>
</organism>
<keyword evidence="11" id="KW-1185">Reference proteome</keyword>
<accession>A0A0N0DSD9</accession>
<dbReference type="FunFam" id="1.10.575.10:FF:000003">
    <property type="entry name" value="Single strand-specific nuclease, putative"/>
    <property type="match status" value="1"/>
</dbReference>
<evidence type="ECO:0000256" key="3">
    <source>
        <dbReference type="ARBA" id="ARBA00022723"/>
    </source>
</evidence>
<evidence type="ECO:0000256" key="4">
    <source>
        <dbReference type="ARBA" id="ARBA00022759"/>
    </source>
</evidence>
<evidence type="ECO:0000313" key="11">
    <source>
        <dbReference type="Proteomes" id="UP000037923"/>
    </source>
</evidence>
<dbReference type="AlphaFoldDB" id="A0A0N0DSD9"/>
<sequence>MAAVSALLRVLSVTLLLLVIAVAVPTHAWWGKGHMAVAEIARRNLKPDVQKKVEACASVLKTMGPFPSTTTMVEAAPWADDLKSLGLTTMATWHFIDQPYNPDNITMTINPIENVNVATVIPMLVTAVTDPKATTDSITTSIANLIHYVGDIHQPLHGSCLFSDKYPKGDAGGNAQSVIVDDKGTKQKLHAFWDSMAEGPQVDPPRPLSPATYAELQAFVDDLIANNIFTEAEKMNTNTTVMAMESLDMAIKYVYPGADNGAVLTQSYKDAAKVICHQRVTLAGYRLATVINNALENVPLSAILKSEKEIQEEVEVTQTGDTYNYYAISGVERGAAAGIFLSCFAIGCLLATAVMYAICFVRRSQPRGKKAEHTVAPAHDVDA</sequence>
<dbReference type="Gene3D" id="1.10.575.10">
    <property type="entry name" value="P1 Nuclease"/>
    <property type="match status" value="1"/>
</dbReference>
<feature type="signal peptide" evidence="9">
    <location>
        <begin position="1"/>
        <end position="23"/>
    </location>
</feature>
<evidence type="ECO:0000313" key="10">
    <source>
        <dbReference type="EMBL" id="KPA75784.1"/>
    </source>
</evidence>
<dbReference type="Pfam" id="PF02265">
    <property type="entry name" value="S1-P1_nuclease"/>
    <property type="match status" value="1"/>
</dbReference>
<evidence type="ECO:0000256" key="7">
    <source>
        <dbReference type="ARBA" id="ARBA00023180"/>
    </source>
</evidence>
<dbReference type="GeneID" id="26908596"/>
<keyword evidence="2" id="KW-0540">Nuclease</keyword>
<evidence type="ECO:0000256" key="1">
    <source>
        <dbReference type="ARBA" id="ARBA00009547"/>
    </source>
</evidence>
<gene>
    <name evidence="10" type="ORF">ABB37_08311</name>
</gene>
<evidence type="ECO:0000256" key="8">
    <source>
        <dbReference type="SAM" id="Phobius"/>
    </source>
</evidence>
<evidence type="ECO:0000256" key="5">
    <source>
        <dbReference type="ARBA" id="ARBA00022801"/>
    </source>
</evidence>
<evidence type="ECO:0000256" key="6">
    <source>
        <dbReference type="ARBA" id="ARBA00023157"/>
    </source>
</evidence>